<accession>A0A0A0YTM8</accession>
<dbReference type="Proteomes" id="UP000030323">
    <property type="component" value="Segment"/>
</dbReference>
<proteinExistence type="predicted"/>
<keyword evidence="3" id="KW-1185">Reference proteome</keyword>
<dbReference type="GeneID" id="24721786"/>
<evidence type="ECO:0008006" key="4">
    <source>
        <dbReference type="Google" id="ProtNLM"/>
    </source>
</evidence>
<dbReference type="RefSeq" id="YP_009146620.1">
    <property type="nucleotide sequence ID" value="NC_027331.1"/>
</dbReference>
<evidence type="ECO:0000256" key="1">
    <source>
        <dbReference type="SAM" id="MobiDB-lite"/>
    </source>
</evidence>
<organism evidence="2 3">
    <name type="scientific">Citrobacter phage Moon</name>
    <dbReference type="NCBI Taxonomy" id="1540095"/>
    <lineage>
        <taxon>Viruses</taxon>
        <taxon>Duplodnaviria</taxon>
        <taxon>Heunggongvirae</taxon>
        <taxon>Uroviricota</taxon>
        <taxon>Caudoviricetes</taxon>
        <taxon>Pantevenvirales</taxon>
        <taxon>Straboviridae</taxon>
        <taxon>Tevenvirinae</taxon>
        <taxon>Moonvirus</taxon>
        <taxon>Moonvirus moon</taxon>
    </lineage>
</organism>
<dbReference type="KEGG" id="vg:24721786"/>
<gene>
    <name evidence="2" type="ORF">CPT_Moon187</name>
</gene>
<evidence type="ECO:0000313" key="2">
    <source>
        <dbReference type="EMBL" id="AIX12158.1"/>
    </source>
</evidence>
<sequence>MYCTYITIYTGNKLPRRYIGSTTVTRINENYHGSVKSKKYKEIWISELRDNPHLFKTRILKTFNEHKDALAEELRVQKKYNVVRSKNYINMSFAQPNGFFGMSMKGRVWSKESIDKRNKSNTGQKRPKQSVIMTGRKRPDQSKLMSGEGNPMFGKEHPSKGKNINQPRAVCPICGVESTRSAISRYHKNCNK</sequence>
<evidence type="ECO:0000313" key="3">
    <source>
        <dbReference type="Proteomes" id="UP000030323"/>
    </source>
</evidence>
<feature type="region of interest" description="Disordered" evidence="1">
    <location>
        <begin position="114"/>
        <end position="164"/>
    </location>
</feature>
<dbReference type="EMBL" id="KM236240">
    <property type="protein sequence ID" value="AIX12158.1"/>
    <property type="molecule type" value="Genomic_DNA"/>
</dbReference>
<protein>
    <recommendedName>
        <fullName evidence="4">Homing endonuclease</fullName>
    </recommendedName>
</protein>
<name>A0A0A0YTM8_9CAUD</name>
<reference evidence="2 3" key="1">
    <citation type="journal article" date="2015" name="Genome Announc.">
        <title>Complete Genome Sequence of Citrobacter freundii Myophage Moon.</title>
        <authorList>
            <person name="Edwards G.B."/>
            <person name="Luna A.J."/>
            <person name="Hernandez A.C."/>
            <person name="Kuty Everett G.F."/>
        </authorList>
    </citation>
    <scope>NUCLEOTIDE SEQUENCE [LARGE SCALE GENOMIC DNA]</scope>
</reference>